<feature type="region of interest" description="Disordered" evidence="1">
    <location>
        <begin position="88"/>
        <end position="124"/>
    </location>
</feature>
<organism evidence="2 3">
    <name type="scientific">Caenorhabditis tropicalis</name>
    <dbReference type="NCBI Taxonomy" id="1561998"/>
    <lineage>
        <taxon>Eukaryota</taxon>
        <taxon>Metazoa</taxon>
        <taxon>Ecdysozoa</taxon>
        <taxon>Nematoda</taxon>
        <taxon>Chromadorea</taxon>
        <taxon>Rhabditida</taxon>
        <taxon>Rhabditina</taxon>
        <taxon>Rhabditomorpha</taxon>
        <taxon>Rhabditoidea</taxon>
        <taxon>Rhabditidae</taxon>
        <taxon>Peloderinae</taxon>
        <taxon>Caenorhabditis</taxon>
    </lineage>
</organism>
<dbReference type="AlphaFoldDB" id="A0A1I7TT79"/>
<dbReference type="Proteomes" id="UP000095282">
    <property type="component" value="Unplaced"/>
</dbReference>
<feature type="compositionally biased region" description="Basic and acidic residues" evidence="1">
    <location>
        <begin position="1"/>
        <end position="34"/>
    </location>
</feature>
<keyword evidence="2" id="KW-1185">Reference proteome</keyword>
<reference evidence="3" key="1">
    <citation type="submission" date="2016-11" db="UniProtKB">
        <authorList>
            <consortium name="WormBaseParasite"/>
        </authorList>
    </citation>
    <scope>IDENTIFICATION</scope>
</reference>
<feature type="region of interest" description="Disordered" evidence="1">
    <location>
        <begin position="1"/>
        <end position="50"/>
    </location>
</feature>
<evidence type="ECO:0000313" key="2">
    <source>
        <dbReference type="Proteomes" id="UP000095282"/>
    </source>
</evidence>
<name>A0A1I7TT79_9PELO</name>
<accession>A0A1I7TT79</accession>
<evidence type="ECO:0000256" key="1">
    <source>
        <dbReference type="SAM" id="MobiDB-lite"/>
    </source>
</evidence>
<feature type="compositionally biased region" description="Basic and acidic residues" evidence="1">
    <location>
        <begin position="88"/>
        <end position="102"/>
    </location>
</feature>
<evidence type="ECO:0000313" key="3">
    <source>
        <dbReference type="WBParaSite" id="Csp11.Scaffold629.g11539.t1"/>
    </source>
</evidence>
<proteinExistence type="predicted"/>
<protein>
    <submittedName>
        <fullName evidence="3">Zinc finger protein 407</fullName>
    </submittedName>
</protein>
<feature type="compositionally biased region" description="Basic and acidic residues" evidence="1">
    <location>
        <begin position="110"/>
        <end position="124"/>
    </location>
</feature>
<dbReference type="WBParaSite" id="Csp11.Scaffold629.g11539.t1">
    <property type="protein sequence ID" value="Csp11.Scaffold629.g11539.t1"/>
    <property type="gene ID" value="Csp11.Scaffold629.g11539"/>
</dbReference>
<sequence length="124" mass="14523">MRGHIQSEGHKNREVKKDRTEEASRDEEKTDSARKLLRGPNTDLNEPIPPKKISCEEIFQTFQKGKIDFFTFKDNRKEKVAHKDFEQCRGTAQEEEKVDTEGGRIQPEGHALRRSERLAKKERM</sequence>